<dbReference type="CDD" id="cd01878">
    <property type="entry name" value="HflX"/>
    <property type="match status" value="1"/>
</dbReference>
<dbReference type="GO" id="GO:0005737">
    <property type="term" value="C:cytoplasm"/>
    <property type="evidence" value="ECO:0007669"/>
    <property type="project" value="UniProtKB-SubCell"/>
</dbReference>
<dbReference type="InterPro" id="IPR030394">
    <property type="entry name" value="G_HFLX_dom"/>
</dbReference>
<feature type="binding site" evidence="7">
    <location>
        <begin position="205"/>
        <end position="209"/>
    </location>
    <ligand>
        <name>GTP</name>
        <dbReference type="ChEBI" id="CHEBI:37565"/>
    </ligand>
</feature>
<dbReference type="PIRSF" id="PIRSF006809">
    <property type="entry name" value="GTP-binding_hflX_prd"/>
    <property type="match status" value="1"/>
</dbReference>
<dbReference type="Proteomes" id="UP001174909">
    <property type="component" value="Unassembled WGS sequence"/>
</dbReference>
<feature type="domain" description="Hflx-type G" evidence="10">
    <location>
        <begin position="174"/>
        <end position="353"/>
    </location>
</feature>
<feature type="binding site" evidence="8">
    <location>
        <position position="207"/>
    </location>
    <ligand>
        <name>Mg(2+)</name>
        <dbReference type="ChEBI" id="CHEBI:18420"/>
    </ligand>
</feature>
<feature type="binding site" evidence="8">
    <location>
        <position position="187"/>
    </location>
    <ligand>
        <name>Mg(2+)</name>
        <dbReference type="ChEBI" id="CHEBI:18420"/>
    </ligand>
</feature>
<comment type="subcellular location">
    <subcellularLocation>
        <location evidence="1">Cytoplasm</location>
    </subcellularLocation>
</comment>
<dbReference type="InterPro" id="IPR042108">
    <property type="entry name" value="GTPase_HflX_N_sf"/>
</dbReference>
<keyword evidence="9" id="KW-0175">Coiled coil</keyword>
<keyword evidence="2" id="KW-0963">Cytoplasm</keyword>
<dbReference type="Pfam" id="PF01926">
    <property type="entry name" value="MMR_HSR1"/>
    <property type="match status" value="1"/>
</dbReference>
<dbReference type="Pfam" id="PF16360">
    <property type="entry name" value="GTP-bdg_M"/>
    <property type="match status" value="1"/>
</dbReference>
<evidence type="ECO:0000313" key="12">
    <source>
        <dbReference type="Proteomes" id="UP001174909"/>
    </source>
</evidence>
<dbReference type="PROSITE" id="PS51705">
    <property type="entry name" value="G_HFLX"/>
    <property type="match status" value="1"/>
</dbReference>
<dbReference type="EMBL" id="CASHTH010001687">
    <property type="protein sequence ID" value="CAI8018406.1"/>
    <property type="molecule type" value="Genomic_DNA"/>
</dbReference>
<dbReference type="NCBIfam" id="TIGR03156">
    <property type="entry name" value="GTP_HflX"/>
    <property type="match status" value="1"/>
</dbReference>
<dbReference type="Pfam" id="PF13167">
    <property type="entry name" value="GTP-bdg_N"/>
    <property type="match status" value="1"/>
</dbReference>
<evidence type="ECO:0000256" key="9">
    <source>
        <dbReference type="SAM" id="Coils"/>
    </source>
</evidence>
<evidence type="ECO:0000256" key="2">
    <source>
        <dbReference type="ARBA" id="ARBA00022490"/>
    </source>
</evidence>
<name>A0AA35RXJ7_GEOBA</name>
<evidence type="ECO:0000256" key="6">
    <source>
        <dbReference type="ARBA" id="ARBA00023134"/>
    </source>
</evidence>
<evidence type="ECO:0000259" key="10">
    <source>
        <dbReference type="PROSITE" id="PS51705"/>
    </source>
</evidence>
<keyword evidence="4 7" id="KW-0547">Nucleotide-binding</keyword>
<feature type="binding site" evidence="7">
    <location>
        <begin position="180"/>
        <end position="187"/>
    </location>
    <ligand>
        <name>GTP</name>
        <dbReference type="ChEBI" id="CHEBI:37565"/>
    </ligand>
</feature>
<dbReference type="GO" id="GO:0046872">
    <property type="term" value="F:metal ion binding"/>
    <property type="evidence" value="ECO:0007669"/>
    <property type="project" value="UniProtKB-KW"/>
</dbReference>
<evidence type="ECO:0000256" key="7">
    <source>
        <dbReference type="PIRSR" id="PIRSR006809-1"/>
    </source>
</evidence>
<dbReference type="AlphaFoldDB" id="A0AA35RXJ7"/>
<dbReference type="InterPro" id="IPR016496">
    <property type="entry name" value="GTPase_HflX"/>
</dbReference>
<comment type="caution">
    <text evidence="11">The sequence shown here is derived from an EMBL/GenBank/DDBJ whole genome shotgun (WGS) entry which is preliminary data.</text>
</comment>
<dbReference type="FunFam" id="3.40.50.11060:FF:000001">
    <property type="entry name" value="GTPase HflX"/>
    <property type="match status" value="1"/>
</dbReference>
<reference evidence="11" key="1">
    <citation type="submission" date="2023-03" db="EMBL/GenBank/DDBJ databases">
        <authorList>
            <person name="Steffen K."/>
            <person name="Cardenas P."/>
        </authorList>
    </citation>
    <scope>NUCLEOTIDE SEQUENCE</scope>
</reference>
<keyword evidence="5 8" id="KW-0460">Magnesium</keyword>
<dbReference type="PRINTS" id="PR00326">
    <property type="entry name" value="GTP1OBG"/>
</dbReference>
<gene>
    <name evidence="11" type="ORF">GBAR_LOCUS11166</name>
</gene>
<evidence type="ECO:0000256" key="8">
    <source>
        <dbReference type="PIRSR" id="PIRSR006809-2"/>
    </source>
</evidence>
<dbReference type="Gene3D" id="3.40.50.11060">
    <property type="entry name" value="GTPase HflX, N-terminal domain"/>
    <property type="match status" value="1"/>
</dbReference>
<dbReference type="Gene3D" id="6.10.250.2860">
    <property type="match status" value="1"/>
</dbReference>
<dbReference type="InterPro" id="IPR027417">
    <property type="entry name" value="P-loop_NTPase"/>
</dbReference>
<keyword evidence="12" id="KW-1185">Reference proteome</keyword>
<organism evidence="11 12">
    <name type="scientific">Geodia barretti</name>
    <name type="common">Barrett's horny sponge</name>
    <dbReference type="NCBI Taxonomy" id="519541"/>
    <lineage>
        <taxon>Eukaryota</taxon>
        <taxon>Metazoa</taxon>
        <taxon>Porifera</taxon>
        <taxon>Demospongiae</taxon>
        <taxon>Heteroscleromorpha</taxon>
        <taxon>Tetractinellida</taxon>
        <taxon>Astrophorina</taxon>
        <taxon>Geodiidae</taxon>
        <taxon>Geodia</taxon>
    </lineage>
</organism>
<dbReference type="InterPro" id="IPR006073">
    <property type="entry name" value="GTP-bd"/>
</dbReference>
<accession>A0AA35RXJ7</accession>
<feature type="binding site" evidence="7">
    <location>
        <begin position="293"/>
        <end position="296"/>
    </location>
    <ligand>
        <name>GTP</name>
        <dbReference type="ChEBI" id="CHEBI:37565"/>
    </ligand>
</feature>
<evidence type="ECO:0000256" key="5">
    <source>
        <dbReference type="ARBA" id="ARBA00022842"/>
    </source>
</evidence>
<evidence type="ECO:0000313" key="11">
    <source>
        <dbReference type="EMBL" id="CAI8018406.1"/>
    </source>
</evidence>
<evidence type="ECO:0000256" key="3">
    <source>
        <dbReference type="ARBA" id="ARBA00022723"/>
    </source>
</evidence>
<proteinExistence type="inferred from homology"/>
<evidence type="ECO:0000256" key="4">
    <source>
        <dbReference type="ARBA" id="ARBA00022741"/>
    </source>
</evidence>
<dbReference type="PANTHER" id="PTHR10229:SF0">
    <property type="entry name" value="GTP-BINDING PROTEIN 6-RELATED"/>
    <property type="match status" value="1"/>
</dbReference>
<dbReference type="SUPFAM" id="SSF52540">
    <property type="entry name" value="P-loop containing nucleoside triphosphate hydrolases"/>
    <property type="match status" value="1"/>
</dbReference>
<dbReference type="GO" id="GO:0005525">
    <property type="term" value="F:GTP binding"/>
    <property type="evidence" value="ECO:0007669"/>
    <property type="project" value="UniProtKB-KW"/>
</dbReference>
<sequence length="361" mass="39761">MVAVEPKKRGENLWGLEDTLVELEYLARSAGAEVIATVSQRAERITPTYLGKGKLQELKELLEDELPDVVICDDELTPTQQRNLEAALQIKVIDRTALILDVFGRHARTREGQIQWSHLERLGGGIGTRGPGETQLETDRRLIRRRIQKIESELDDVRKRRSHYLERRRRSSTPMATLVGYTNAGKSTLFNALCDAGVPAEDQLFNTLDPVTRRLRLPDGNDLLLSDTVGFIQKLSPTVVAAFRATLEELSEADLLLHVIDITHPKAPEQAEVVEQTLADLDLGGKPRLLVINKMDLLTDDPADVEMFDRIDLSVISGAESPAVGGRVFVSAARGWNLPGLLEAVLDQVGSSVAVSTPATA</sequence>
<evidence type="ECO:0000256" key="1">
    <source>
        <dbReference type="ARBA" id="ARBA00004496"/>
    </source>
</evidence>
<keyword evidence="6 7" id="KW-0342">GTP-binding</keyword>
<keyword evidence="3 8" id="KW-0479">Metal-binding</keyword>
<dbReference type="PANTHER" id="PTHR10229">
    <property type="entry name" value="GTP-BINDING PROTEIN HFLX"/>
    <property type="match status" value="1"/>
</dbReference>
<feature type="binding site" evidence="7">
    <location>
        <begin position="227"/>
        <end position="230"/>
    </location>
    <ligand>
        <name>GTP</name>
        <dbReference type="ChEBI" id="CHEBI:37565"/>
    </ligand>
</feature>
<protein>
    <submittedName>
        <fullName evidence="11">GTPase HflX</fullName>
    </submittedName>
</protein>
<comment type="cofactor">
    <cofactor evidence="8">
        <name>Mg(2+)</name>
        <dbReference type="ChEBI" id="CHEBI:18420"/>
    </cofactor>
</comment>
<dbReference type="HAMAP" id="MF_00900">
    <property type="entry name" value="GTPase_HflX"/>
    <property type="match status" value="1"/>
</dbReference>
<dbReference type="GO" id="GO:0043022">
    <property type="term" value="F:ribosome binding"/>
    <property type="evidence" value="ECO:0007669"/>
    <property type="project" value="TreeGrafter"/>
</dbReference>
<dbReference type="InterPro" id="IPR025121">
    <property type="entry name" value="GTPase_HflX_N"/>
</dbReference>
<feature type="coiled-coil region" evidence="9">
    <location>
        <begin position="140"/>
        <end position="167"/>
    </location>
</feature>
<dbReference type="InterPro" id="IPR032305">
    <property type="entry name" value="GTP-bd_M"/>
</dbReference>
<dbReference type="Gene3D" id="3.40.50.300">
    <property type="entry name" value="P-loop containing nucleotide triphosphate hydrolases"/>
    <property type="match status" value="1"/>
</dbReference>